<dbReference type="PANTHER" id="PTHR38039:SF1">
    <property type="entry name" value="TOXIN YOEB"/>
    <property type="match status" value="1"/>
</dbReference>
<keyword evidence="5" id="KW-0378">Hydrolase</keyword>
<proteinExistence type="inferred from homology"/>
<dbReference type="InterPro" id="IPR009614">
    <property type="entry name" value="YoeB_toxin"/>
</dbReference>
<comment type="caution">
    <text evidence="8">The sequence shown here is derived from an EMBL/GenBank/DDBJ whole genome shotgun (WGS) entry which is preliminary data.</text>
</comment>
<evidence type="ECO:0000256" key="1">
    <source>
        <dbReference type="ARBA" id="ARBA00008172"/>
    </source>
</evidence>
<dbReference type="SUPFAM" id="SSF143011">
    <property type="entry name" value="RelE-like"/>
    <property type="match status" value="1"/>
</dbReference>
<evidence type="ECO:0000256" key="4">
    <source>
        <dbReference type="ARBA" id="ARBA00022759"/>
    </source>
</evidence>
<evidence type="ECO:0000313" key="8">
    <source>
        <dbReference type="EMBL" id="MSU09563.1"/>
    </source>
</evidence>
<evidence type="ECO:0000313" key="9">
    <source>
        <dbReference type="Proteomes" id="UP000433181"/>
    </source>
</evidence>
<evidence type="ECO:0000256" key="7">
    <source>
        <dbReference type="ARBA" id="ARBA00050056"/>
    </source>
</evidence>
<dbReference type="Gene3D" id="3.30.2310.20">
    <property type="entry name" value="RelE-like"/>
    <property type="match status" value="1"/>
</dbReference>
<dbReference type="GO" id="GO:0006401">
    <property type="term" value="P:RNA catabolic process"/>
    <property type="evidence" value="ECO:0007669"/>
    <property type="project" value="InterPro"/>
</dbReference>
<dbReference type="GO" id="GO:0004519">
    <property type="term" value="F:endonuclease activity"/>
    <property type="evidence" value="ECO:0007669"/>
    <property type="project" value="UniProtKB-KW"/>
</dbReference>
<reference evidence="8 9" key="1">
    <citation type="submission" date="2019-08" db="EMBL/GenBank/DDBJ databases">
        <title>In-depth cultivation of the pig gut microbiome towards novel bacterial diversity and tailored functional studies.</title>
        <authorList>
            <person name="Wylensek D."/>
            <person name="Hitch T.C.A."/>
            <person name="Clavel T."/>
        </authorList>
    </citation>
    <scope>NUCLEOTIDE SEQUENCE [LARGE SCALE GENOMIC DNA]</scope>
    <source>
        <strain evidence="8 9">WCA-693-APC-5D-A</strain>
    </source>
</reference>
<keyword evidence="3" id="KW-0540">Nuclease</keyword>
<protein>
    <recommendedName>
        <fullName evidence="7">Endoribonuclease YoeB</fullName>
    </recommendedName>
    <alternativeName>
        <fullName evidence="6">Putative mRNA interferase YoeB</fullName>
    </alternativeName>
</protein>
<evidence type="ECO:0000256" key="2">
    <source>
        <dbReference type="ARBA" id="ARBA00022649"/>
    </source>
</evidence>
<dbReference type="EMBL" id="VUNR01000026">
    <property type="protein sequence ID" value="MSU09563.1"/>
    <property type="molecule type" value="Genomic_DNA"/>
</dbReference>
<dbReference type="Pfam" id="PF06769">
    <property type="entry name" value="YoeB_toxin"/>
    <property type="match status" value="1"/>
</dbReference>
<evidence type="ECO:0000256" key="3">
    <source>
        <dbReference type="ARBA" id="ARBA00022722"/>
    </source>
</evidence>
<dbReference type="PANTHER" id="PTHR38039">
    <property type="entry name" value="TOXIN YOEB"/>
    <property type="match status" value="1"/>
</dbReference>
<name>A0A6I2UDE9_9FIRM</name>
<keyword evidence="4" id="KW-0255">Endonuclease</keyword>
<keyword evidence="9" id="KW-1185">Reference proteome</keyword>
<dbReference type="AlphaFoldDB" id="A0A6I2UDE9"/>
<evidence type="ECO:0000256" key="5">
    <source>
        <dbReference type="ARBA" id="ARBA00022801"/>
    </source>
</evidence>
<dbReference type="Proteomes" id="UP000433181">
    <property type="component" value="Unassembled WGS sequence"/>
</dbReference>
<gene>
    <name evidence="8" type="ORF">FYJ84_11285</name>
</gene>
<sequence length="87" mass="10647">MNLTWTEIAWQDYLYWQTQDKRTLKRINMLIQDILRNKFDGIGKPEPLKHEFQGCWSRRIDAENRLVYSATDDTIIIYQCRTHYKHN</sequence>
<organism evidence="8 9">
    <name type="scientific">Anaerovibrio slackiae</name>
    <dbReference type="NCBI Taxonomy" id="2652309"/>
    <lineage>
        <taxon>Bacteria</taxon>
        <taxon>Bacillati</taxon>
        <taxon>Bacillota</taxon>
        <taxon>Negativicutes</taxon>
        <taxon>Selenomonadales</taxon>
        <taxon>Selenomonadaceae</taxon>
        <taxon>Anaerovibrio</taxon>
    </lineage>
</organism>
<accession>A0A6I2UDE9</accession>
<dbReference type="GeneID" id="96779511"/>
<dbReference type="RefSeq" id="WP_154407732.1">
    <property type="nucleotide sequence ID" value="NZ_JBJDWX010000094.1"/>
</dbReference>
<dbReference type="NCBIfam" id="TIGR02116">
    <property type="entry name" value="toxin_Txe_YoeB"/>
    <property type="match status" value="1"/>
</dbReference>
<dbReference type="GO" id="GO:0045892">
    <property type="term" value="P:negative regulation of DNA-templated transcription"/>
    <property type="evidence" value="ECO:0007669"/>
    <property type="project" value="TreeGrafter"/>
</dbReference>
<comment type="similarity">
    <text evidence="1">Belongs to the YoeB family.</text>
</comment>
<dbReference type="GO" id="GO:0016787">
    <property type="term" value="F:hydrolase activity"/>
    <property type="evidence" value="ECO:0007669"/>
    <property type="project" value="UniProtKB-KW"/>
</dbReference>
<evidence type="ECO:0000256" key="6">
    <source>
        <dbReference type="ARBA" id="ARBA00030388"/>
    </source>
</evidence>
<dbReference type="InterPro" id="IPR035093">
    <property type="entry name" value="RelE/ParE_toxin_dom_sf"/>
</dbReference>
<keyword evidence="2" id="KW-1277">Toxin-antitoxin system</keyword>